<protein>
    <submittedName>
        <fullName evidence="7">Uncharacterized protein</fullName>
    </submittedName>
</protein>
<name>A0A6J5SKI9_9CAUD</name>
<gene>
    <name evidence="5" type="ORF">UFOVP1114_5</name>
    <name evidence="6" type="ORF">UFOVP1386_5</name>
    <name evidence="7" type="ORF">UFOVP1479_3</name>
    <name evidence="8" type="ORF">UFOVP1564_5</name>
    <name evidence="2" type="ORF">UFOVP310_5</name>
    <name evidence="3" type="ORF">UFOVP619_22</name>
    <name evidence="4" type="ORF">UFOVP947_6</name>
</gene>
<evidence type="ECO:0000313" key="4">
    <source>
        <dbReference type="EMBL" id="CAB4172789.1"/>
    </source>
</evidence>
<evidence type="ECO:0000313" key="6">
    <source>
        <dbReference type="EMBL" id="CAB4203912.1"/>
    </source>
</evidence>
<dbReference type="EMBL" id="LR797340">
    <property type="protein sequence ID" value="CAB4203912.1"/>
    <property type="molecule type" value="Genomic_DNA"/>
</dbReference>
<evidence type="ECO:0000313" key="8">
    <source>
        <dbReference type="EMBL" id="CAB5229643.1"/>
    </source>
</evidence>
<feature type="region of interest" description="Disordered" evidence="1">
    <location>
        <begin position="1"/>
        <end position="21"/>
    </location>
</feature>
<organism evidence="7">
    <name type="scientific">uncultured Caudovirales phage</name>
    <dbReference type="NCBI Taxonomy" id="2100421"/>
    <lineage>
        <taxon>Viruses</taxon>
        <taxon>Duplodnaviria</taxon>
        <taxon>Heunggongvirae</taxon>
        <taxon>Uroviricota</taxon>
        <taxon>Caudoviricetes</taxon>
        <taxon>Peduoviridae</taxon>
        <taxon>Maltschvirus</taxon>
        <taxon>Maltschvirus maltsch</taxon>
    </lineage>
</organism>
<dbReference type="EMBL" id="LR796325">
    <property type="protein sequence ID" value="CAB4136826.1"/>
    <property type="molecule type" value="Genomic_DNA"/>
</dbReference>
<dbReference type="EMBL" id="LR797070">
    <property type="protein sequence ID" value="CAB4184410.1"/>
    <property type="molecule type" value="Genomic_DNA"/>
</dbReference>
<dbReference type="EMBL" id="LR798416">
    <property type="protein sequence ID" value="CAB5229643.1"/>
    <property type="molecule type" value="Genomic_DNA"/>
</dbReference>
<evidence type="ECO:0000313" key="5">
    <source>
        <dbReference type="EMBL" id="CAB4184410.1"/>
    </source>
</evidence>
<proteinExistence type="predicted"/>
<sequence>MNNPNTSGLPPYTEQKTKKLKSKTIAQTMDILKNINKKEQDKLKKKK</sequence>
<evidence type="ECO:0000313" key="7">
    <source>
        <dbReference type="EMBL" id="CAB4215243.1"/>
    </source>
</evidence>
<evidence type="ECO:0000313" key="2">
    <source>
        <dbReference type="EMBL" id="CAB4136826.1"/>
    </source>
</evidence>
<dbReference type="EMBL" id="LR796895">
    <property type="protein sequence ID" value="CAB4172789.1"/>
    <property type="molecule type" value="Genomic_DNA"/>
</dbReference>
<dbReference type="EMBL" id="LR796589">
    <property type="protein sequence ID" value="CAB4152497.1"/>
    <property type="molecule type" value="Genomic_DNA"/>
</dbReference>
<dbReference type="EMBL" id="LR797427">
    <property type="protein sequence ID" value="CAB4215243.1"/>
    <property type="molecule type" value="Genomic_DNA"/>
</dbReference>
<reference evidence="7" key="1">
    <citation type="submission" date="2020-05" db="EMBL/GenBank/DDBJ databases">
        <authorList>
            <person name="Chiriac C."/>
            <person name="Salcher M."/>
            <person name="Ghai R."/>
            <person name="Kavagutti S V."/>
        </authorList>
    </citation>
    <scope>NUCLEOTIDE SEQUENCE</scope>
</reference>
<accession>A0A6J5SKI9</accession>
<evidence type="ECO:0000313" key="3">
    <source>
        <dbReference type="EMBL" id="CAB4152497.1"/>
    </source>
</evidence>
<evidence type="ECO:0000256" key="1">
    <source>
        <dbReference type="SAM" id="MobiDB-lite"/>
    </source>
</evidence>